<gene>
    <name evidence="1" type="ORF">SPELUC_LOCUS6752</name>
</gene>
<accession>A0ACA9MK24</accession>
<dbReference type="EMBL" id="CAJVPW010008213">
    <property type="protein sequence ID" value="CAG8591178.1"/>
    <property type="molecule type" value="Genomic_DNA"/>
</dbReference>
<evidence type="ECO:0000313" key="1">
    <source>
        <dbReference type="EMBL" id="CAG8591178.1"/>
    </source>
</evidence>
<proteinExistence type="predicted"/>
<comment type="caution">
    <text evidence="1">The sequence shown here is derived from an EMBL/GenBank/DDBJ whole genome shotgun (WGS) entry which is preliminary data.</text>
</comment>
<evidence type="ECO:0000313" key="2">
    <source>
        <dbReference type="Proteomes" id="UP000789366"/>
    </source>
</evidence>
<protein>
    <submittedName>
        <fullName evidence="1">12087_t:CDS:1</fullName>
    </submittedName>
</protein>
<name>A0ACA9MK24_9GLOM</name>
<keyword evidence="2" id="KW-1185">Reference proteome</keyword>
<sequence length="94" mass="10538">MQNDHSDSSLQDNIVLSNKDAIEIKGVPLFQTFDNPTPAPQPLPSNESLLIIPSINLEIREKKSKELAIMVKIYKEGKPYREIVMELDTGSDVT</sequence>
<reference evidence="1" key="1">
    <citation type="submission" date="2021-06" db="EMBL/GenBank/DDBJ databases">
        <authorList>
            <person name="Kallberg Y."/>
            <person name="Tangrot J."/>
            <person name="Rosling A."/>
        </authorList>
    </citation>
    <scope>NUCLEOTIDE SEQUENCE</scope>
    <source>
        <strain evidence="1">28 12/20/2015</strain>
    </source>
</reference>
<dbReference type="Proteomes" id="UP000789366">
    <property type="component" value="Unassembled WGS sequence"/>
</dbReference>
<organism evidence="1 2">
    <name type="scientific">Cetraspora pellucida</name>
    <dbReference type="NCBI Taxonomy" id="1433469"/>
    <lineage>
        <taxon>Eukaryota</taxon>
        <taxon>Fungi</taxon>
        <taxon>Fungi incertae sedis</taxon>
        <taxon>Mucoromycota</taxon>
        <taxon>Glomeromycotina</taxon>
        <taxon>Glomeromycetes</taxon>
        <taxon>Diversisporales</taxon>
        <taxon>Gigasporaceae</taxon>
        <taxon>Cetraspora</taxon>
    </lineage>
</organism>